<reference evidence="2" key="1">
    <citation type="submission" date="2025-08" db="UniProtKB">
        <authorList>
            <consortium name="RefSeq"/>
        </authorList>
    </citation>
    <scope>IDENTIFICATION</scope>
</reference>
<protein>
    <submittedName>
        <fullName evidence="2">LOW QUALITY PROTEIN: macrophage colony-stimulating factor 1</fullName>
    </submittedName>
</protein>
<accession>A0AC55D8L6</accession>
<keyword evidence="1" id="KW-1185">Reference proteome</keyword>
<organism evidence="1 2">
    <name type="scientific">Echinops telfairi</name>
    <name type="common">Lesser hedgehog tenrec</name>
    <dbReference type="NCBI Taxonomy" id="9371"/>
    <lineage>
        <taxon>Eukaryota</taxon>
        <taxon>Metazoa</taxon>
        <taxon>Chordata</taxon>
        <taxon>Craniata</taxon>
        <taxon>Vertebrata</taxon>
        <taxon>Euteleostomi</taxon>
        <taxon>Mammalia</taxon>
        <taxon>Eutheria</taxon>
        <taxon>Afrotheria</taxon>
        <taxon>Tenrecidae</taxon>
        <taxon>Tenrecinae</taxon>
        <taxon>Echinops</taxon>
    </lineage>
</organism>
<evidence type="ECO:0000313" key="2">
    <source>
        <dbReference type="RefSeq" id="XP_045148087.1"/>
    </source>
</evidence>
<name>A0AC55D8L6_ECHTE</name>
<dbReference type="RefSeq" id="XP_045148087.1">
    <property type="nucleotide sequence ID" value="XM_045292152.1"/>
</dbReference>
<evidence type="ECO:0000313" key="1">
    <source>
        <dbReference type="Proteomes" id="UP000694863"/>
    </source>
</evidence>
<gene>
    <name evidence="2" type="primary">CSF1</name>
</gene>
<sequence>MFGHGYSQACVKPGGRKECAQEEGLRPAVWKLVHESGPEWLGVCRRRDRMTGRCQSCLQGFSCAPRELDWWAHHPRCHQKFIGVRLDPGESGTAPQRRGHLGGLQGCANAVRKSERSWVPGSRLARGRSRLCRIMGLRFVFCCPPRGLGALVGGWGGGLVSWEEMTPSLSQAWLGPWLLLASLLVSRSVPEKVPGYCKDMITNGHLTILQHLIDSQMQTSCQIAFEFVDRDQLNDPVCFLKKAFLLVQDILEDTLRFKDNTPNANATVQLQELSLRLKHCFTTDHEEQGKACVRTFNETPLQLLEKIKNVFNETKQLLQDNGSVFSKDCKDSFAKCSGQDVVTKPDCNCLYPKASPSSDLASASPHQPLAPSVAPMAALSWADSEGVEGSSSLPSEQALQAVDPGNAKQRPPRSTCQSLGSPETAGVEGSPPASSLPPHASAGGPSPGMDGVLDPLLGTNWAPEESSGEANEGPAPQGAESTTSRSGEGSIQAESARPSEHLLVASPPAGAAEAQEPADSAGPPLPSEDPALPVGQAWTHTPEKTDRTLALPRDHQTPGSPRTLTPRPQGLSSLSTLSPQPSLPRSPSGGNMLPLGELEGKRSTRDRRSPTELEGGRASEGAARPQARFNPVPLTDAGHERQRVGPSDPKVPGFVFRLLVPSIILVLLAVGGLLFYRRRRRGHRELQAAESPLEQPEGSPLTQDEDKQMELPV</sequence>
<proteinExistence type="predicted"/>
<dbReference type="Proteomes" id="UP000694863">
    <property type="component" value="Unplaced"/>
</dbReference>